<dbReference type="AlphaFoldDB" id="A0A366MDP5"/>
<reference evidence="1 2" key="1">
    <citation type="submission" date="2018-06" db="EMBL/GenBank/DDBJ databases">
        <title>Genomic insight into two independent archaeal endosymbiosis events.</title>
        <authorList>
            <person name="Lind A.E."/>
            <person name="Lewis W.H."/>
            <person name="Spang A."/>
            <person name="Guy L."/>
            <person name="Embley M.T."/>
            <person name="Ettema T.J.G."/>
        </authorList>
    </citation>
    <scope>NUCLEOTIDE SEQUENCE [LARGE SCALE GENOMIC DNA]</scope>
    <source>
        <strain evidence="1">NOE</strain>
    </source>
</reference>
<accession>A0A366MDP5</accession>
<dbReference type="Proteomes" id="UP000253099">
    <property type="component" value="Unassembled WGS sequence"/>
</dbReference>
<gene>
    <name evidence="1" type="ORF">ALNOE001_03090</name>
</gene>
<dbReference type="InterPro" id="IPR023213">
    <property type="entry name" value="CAT-like_dom_sf"/>
</dbReference>
<proteinExistence type="predicted"/>
<sequence>MVYLIKNIPAVQKLMPYLMKTRDSSSVYFKDSFDATNLVNFLNDKNKELNKIDKIDNNSILSTSVSKYNYNHFFMTAITRIIALRLHLNRFVAGKKIYQRHNIKLAYVVKKQFSDEGEESVTISTFERDSNIDEVSNIISPTIKGVKDSSDDEHGDFLDTFIKFPGFIISFVVKLMNFCIVIGHSPKFFRKMDIMQCSAFVSNLRSINLPTVPLHHLYDRGTCSVFITIGKIRKVEKSERYEVKISITMDEKVTDGFYLIKTWNLLQDILNHPEKLDERLEEVPIDE</sequence>
<organism evidence="1 2">
    <name type="scientific">Candidatus Methanobinarius endosymbioticus</name>
    <dbReference type="NCBI Taxonomy" id="2006182"/>
    <lineage>
        <taxon>Archaea</taxon>
        <taxon>Methanobacteriati</taxon>
        <taxon>Methanobacteriota</taxon>
        <taxon>Methanomada group</taxon>
        <taxon>Methanobacteria</taxon>
        <taxon>Methanobacteriales</taxon>
        <taxon>Methanobacteriaceae</taxon>
        <taxon>Candidatus Methanobinarius</taxon>
    </lineage>
</organism>
<evidence type="ECO:0008006" key="3">
    <source>
        <dbReference type="Google" id="ProtNLM"/>
    </source>
</evidence>
<name>A0A366MDP5_9EURY</name>
<evidence type="ECO:0000313" key="1">
    <source>
        <dbReference type="EMBL" id="RBQ24376.1"/>
    </source>
</evidence>
<keyword evidence="2" id="KW-1185">Reference proteome</keyword>
<dbReference type="EMBL" id="NIZT01000005">
    <property type="protein sequence ID" value="RBQ24376.1"/>
    <property type="molecule type" value="Genomic_DNA"/>
</dbReference>
<comment type="caution">
    <text evidence="1">The sequence shown here is derived from an EMBL/GenBank/DDBJ whole genome shotgun (WGS) entry which is preliminary data.</text>
</comment>
<dbReference type="Gene3D" id="3.30.559.10">
    <property type="entry name" value="Chloramphenicol acetyltransferase-like domain"/>
    <property type="match status" value="1"/>
</dbReference>
<protein>
    <recommendedName>
        <fullName evidence="3">2-oxoacid dehydrogenase acyltransferase catalytic domain-containing protein</fullName>
    </recommendedName>
</protein>
<evidence type="ECO:0000313" key="2">
    <source>
        <dbReference type="Proteomes" id="UP000253099"/>
    </source>
</evidence>